<dbReference type="RefSeq" id="WP_380804055.1">
    <property type="nucleotide sequence ID" value="NZ_JBHSFZ010000015.1"/>
</dbReference>
<evidence type="ECO:0000313" key="3">
    <source>
        <dbReference type="Proteomes" id="UP001595957"/>
    </source>
</evidence>
<keyword evidence="3" id="KW-1185">Reference proteome</keyword>
<organism evidence="2 3">
    <name type="scientific">Sphingobium tyrosinilyticum</name>
    <dbReference type="NCBI Taxonomy" id="2715436"/>
    <lineage>
        <taxon>Bacteria</taxon>
        <taxon>Pseudomonadati</taxon>
        <taxon>Pseudomonadota</taxon>
        <taxon>Alphaproteobacteria</taxon>
        <taxon>Sphingomonadales</taxon>
        <taxon>Sphingomonadaceae</taxon>
        <taxon>Sphingobium</taxon>
    </lineage>
</organism>
<sequence>MSRNARYAILFAVPPLLWFASQQALSFILHAACPSGPPWPGVGMALFLLVIGLASWALVRIAAHKWGALLWVGIFFLALLFQALAVLILTGCRP</sequence>
<feature type="transmembrane region" description="Helical" evidence="1">
    <location>
        <begin position="41"/>
        <end position="59"/>
    </location>
</feature>
<keyword evidence="1" id="KW-0812">Transmembrane</keyword>
<gene>
    <name evidence="2" type="ORF">ACFO3E_09285</name>
</gene>
<evidence type="ECO:0000313" key="2">
    <source>
        <dbReference type="EMBL" id="MFC4594382.1"/>
    </source>
</evidence>
<proteinExistence type="predicted"/>
<evidence type="ECO:0000256" key="1">
    <source>
        <dbReference type="SAM" id="Phobius"/>
    </source>
</evidence>
<feature type="transmembrane region" description="Helical" evidence="1">
    <location>
        <begin position="66"/>
        <end position="89"/>
    </location>
</feature>
<reference evidence="3" key="1">
    <citation type="journal article" date="2019" name="Int. J. Syst. Evol. Microbiol.">
        <title>The Global Catalogue of Microorganisms (GCM) 10K type strain sequencing project: providing services to taxonomists for standard genome sequencing and annotation.</title>
        <authorList>
            <consortium name="The Broad Institute Genomics Platform"/>
            <consortium name="The Broad Institute Genome Sequencing Center for Infectious Disease"/>
            <person name="Wu L."/>
            <person name="Ma J."/>
        </authorList>
    </citation>
    <scope>NUCLEOTIDE SEQUENCE [LARGE SCALE GENOMIC DNA]</scope>
    <source>
        <strain evidence="3">NBRC 103632</strain>
    </source>
</reference>
<accession>A0ABV9F0H1</accession>
<comment type="caution">
    <text evidence="2">The sequence shown here is derived from an EMBL/GenBank/DDBJ whole genome shotgun (WGS) entry which is preliminary data.</text>
</comment>
<dbReference type="Proteomes" id="UP001595957">
    <property type="component" value="Unassembled WGS sequence"/>
</dbReference>
<protein>
    <submittedName>
        <fullName evidence="2">Uncharacterized protein</fullName>
    </submittedName>
</protein>
<keyword evidence="1" id="KW-0472">Membrane</keyword>
<name>A0ABV9F0H1_9SPHN</name>
<dbReference type="EMBL" id="JBHSFZ010000015">
    <property type="protein sequence ID" value="MFC4594382.1"/>
    <property type="molecule type" value="Genomic_DNA"/>
</dbReference>
<keyword evidence="1" id="KW-1133">Transmembrane helix</keyword>